<dbReference type="AlphaFoldDB" id="A0AA39Q4Q6"/>
<evidence type="ECO:0000313" key="1">
    <source>
        <dbReference type="EMBL" id="KAK0495306.1"/>
    </source>
</evidence>
<proteinExistence type="predicted"/>
<name>A0AA39Q4Q6_9AGAR</name>
<dbReference type="Proteomes" id="UP001175228">
    <property type="component" value="Unassembled WGS sequence"/>
</dbReference>
<sequence>MELPPELVDIIIAQFWYSELPPKDRITFMTACPLVNTIWRDVYTRVTSRDIYVPTVASLLYLPSLASWKPWSTSAVYGDFSPDSASTITCYADLTNSKNDAAKDPYSTLCFPNLEHINLEIKFLAVNGSLCDQLFRTRLYKVRTGVRTDIAVHCPPDVGKTPPIIAYILEGVTTDMI</sequence>
<reference evidence="1" key="1">
    <citation type="submission" date="2023-06" db="EMBL/GenBank/DDBJ databases">
        <authorList>
            <consortium name="Lawrence Berkeley National Laboratory"/>
            <person name="Ahrendt S."/>
            <person name="Sahu N."/>
            <person name="Indic B."/>
            <person name="Wong-Bajracharya J."/>
            <person name="Merenyi Z."/>
            <person name="Ke H.-M."/>
            <person name="Monk M."/>
            <person name="Kocsube S."/>
            <person name="Drula E."/>
            <person name="Lipzen A."/>
            <person name="Balint B."/>
            <person name="Henrissat B."/>
            <person name="Andreopoulos B."/>
            <person name="Martin F.M."/>
            <person name="Harder C.B."/>
            <person name="Rigling D."/>
            <person name="Ford K.L."/>
            <person name="Foster G.D."/>
            <person name="Pangilinan J."/>
            <person name="Papanicolaou A."/>
            <person name="Barry K."/>
            <person name="LaButti K."/>
            <person name="Viragh M."/>
            <person name="Koriabine M."/>
            <person name="Yan M."/>
            <person name="Riley R."/>
            <person name="Champramary S."/>
            <person name="Plett K.L."/>
            <person name="Tsai I.J."/>
            <person name="Slot J."/>
            <person name="Sipos G."/>
            <person name="Plett J."/>
            <person name="Nagy L.G."/>
            <person name="Grigoriev I.V."/>
        </authorList>
    </citation>
    <scope>NUCLEOTIDE SEQUENCE</scope>
    <source>
        <strain evidence="1">HWK02</strain>
    </source>
</reference>
<comment type="caution">
    <text evidence="1">The sequence shown here is derived from an EMBL/GenBank/DDBJ whole genome shotgun (WGS) entry which is preliminary data.</text>
</comment>
<organism evidence="1 2">
    <name type="scientific">Armillaria luteobubalina</name>
    <dbReference type="NCBI Taxonomy" id="153913"/>
    <lineage>
        <taxon>Eukaryota</taxon>
        <taxon>Fungi</taxon>
        <taxon>Dikarya</taxon>
        <taxon>Basidiomycota</taxon>
        <taxon>Agaricomycotina</taxon>
        <taxon>Agaricomycetes</taxon>
        <taxon>Agaricomycetidae</taxon>
        <taxon>Agaricales</taxon>
        <taxon>Marasmiineae</taxon>
        <taxon>Physalacriaceae</taxon>
        <taxon>Armillaria</taxon>
    </lineage>
</organism>
<protein>
    <recommendedName>
        <fullName evidence="3">F-box domain-containing protein</fullName>
    </recommendedName>
</protein>
<keyword evidence="2" id="KW-1185">Reference proteome</keyword>
<evidence type="ECO:0000313" key="2">
    <source>
        <dbReference type="Proteomes" id="UP001175228"/>
    </source>
</evidence>
<accession>A0AA39Q4Q6</accession>
<evidence type="ECO:0008006" key="3">
    <source>
        <dbReference type="Google" id="ProtNLM"/>
    </source>
</evidence>
<dbReference type="EMBL" id="JAUEPU010000018">
    <property type="protein sequence ID" value="KAK0495306.1"/>
    <property type="molecule type" value="Genomic_DNA"/>
</dbReference>
<gene>
    <name evidence="1" type="ORF">EDD18DRAFT_1106526</name>
</gene>